<dbReference type="RefSeq" id="WP_092360592.1">
    <property type="nucleotide sequence ID" value="NZ_DAINWJ010000360.1"/>
</dbReference>
<feature type="binding site" evidence="9">
    <location>
        <begin position="108"/>
        <end position="112"/>
    </location>
    <ligand>
        <name>NAD(+)</name>
        <dbReference type="ChEBI" id="CHEBI:57540"/>
    </ligand>
</feature>
<keyword evidence="14" id="KW-1185">Reference proteome</keyword>
<name>A0A1I0B4R0_9FIRM</name>
<feature type="binding site" evidence="9">
    <location>
        <begin position="172"/>
        <end position="175"/>
    </location>
    <ligand>
        <name>NAD(+)</name>
        <dbReference type="ChEBI" id="CHEBI:57540"/>
    </ligand>
</feature>
<comment type="pathway">
    <text evidence="9">Metabolic intermediate biosynthesis; chorismate biosynthesis; chorismate from D-erythrose 4-phosphate and phosphoenolpyruvate: step 2/7.</text>
</comment>
<feature type="binding site" evidence="9">
    <location>
        <position position="145"/>
    </location>
    <ligand>
        <name>NAD(+)</name>
        <dbReference type="ChEBI" id="CHEBI:57540"/>
    </ligand>
</feature>
<dbReference type="FunFam" id="3.40.50.1970:FF:000007">
    <property type="entry name" value="Pentafunctional AROM polypeptide"/>
    <property type="match status" value="1"/>
</dbReference>
<evidence type="ECO:0000256" key="5">
    <source>
        <dbReference type="ARBA" id="ARBA00022833"/>
    </source>
</evidence>
<evidence type="ECO:0000256" key="9">
    <source>
        <dbReference type="HAMAP-Rule" id="MF_00110"/>
    </source>
</evidence>
<evidence type="ECO:0000256" key="10">
    <source>
        <dbReference type="NCBIfam" id="TIGR01357"/>
    </source>
</evidence>
<comment type="catalytic activity">
    <reaction evidence="9">
        <text>7-phospho-2-dehydro-3-deoxy-D-arabino-heptonate = 3-dehydroquinate + phosphate</text>
        <dbReference type="Rhea" id="RHEA:21968"/>
        <dbReference type="ChEBI" id="CHEBI:32364"/>
        <dbReference type="ChEBI" id="CHEBI:43474"/>
        <dbReference type="ChEBI" id="CHEBI:58394"/>
        <dbReference type="EC" id="4.2.3.4"/>
    </reaction>
</comment>
<dbReference type="CDD" id="cd08195">
    <property type="entry name" value="DHQS"/>
    <property type="match status" value="1"/>
</dbReference>
<dbReference type="AlphaFoldDB" id="A0A1I0B4R0"/>
<dbReference type="Gene3D" id="1.20.1090.10">
    <property type="entry name" value="Dehydroquinate synthase-like - alpha domain"/>
    <property type="match status" value="1"/>
</dbReference>
<evidence type="ECO:0000256" key="6">
    <source>
        <dbReference type="ARBA" id="ARBA00023027"/>
    </source>
</evidence>
<evidence type="ECO:0000256" key="3">
    <source>
        <dbReference type="ARBA" id="ARBA00022723"/>
    </source>
</evidence>
<dbReference type="GO" id="GO:0008652">
    <property type="term" value="P:amino acid biosynthetic process"/>
    <property type="evidence" value="ECO:0007669"/>
    <property type="project" value="UniProtKB-KW"/>
</dbReference>
<dbReference type="InterPro" id="IPR016037">
    <property type="entry name" value="DHQ_synth_AroB"/>
</dbReference>
<evidence type="ECO:0000313" key="13">
    <source>
        <dbReference type="EMBL" id="SET01712.1"/>
    </source>
</evidence>
<feature type="binding site" evidence="9">
    <location>
        <position position="250"/>
    </location>
    <ligand>
        <name>Zn(2+)</name>
        <dbReference type="ChEBI" id="CHEBI:29105"/>
    </ligand>
</feature>
<keyword evidence="9" id="KW-0057">Aromatic amino acid biosynthesis</keyword>
<comment type="cofactor">
    <cofactor evidence="9">
        <name>Co(2+)</name>
        <dbReference type="ChEBI" id="CHEBI:48828"/>
    </cofactor>
    <cofactor evidence="9">
        <name>Zn(2+)</name>
        <dbReference type="ChEBI" id="CHEBI:29105"/>
    </cofactor>
    <text evidence="9">Binds 1 divalent metal cation per subunit. Can use either Co(2+) or Zn(2+).</text>
</comment>
<keyword evidence="6 9" id="KW-0520">NAD</keyword>
<keyword evidence="4 9" id="KW-0547">Nucleotide-binding</keyword>
<evidence type="ECO:0000256" key="4">
    <source>
        <dbReference type="ARBA" id="ARBA00022741"/>
    </source>
</evidence>
<feature type="domain" description="3-dehydroquinate synthase N-terminal" evidence="11">
    <location>
        <begin position="70"/>
        <end position="182"/>
    </location>
</feature>
<comment type="function">
    <text evidence="9">Catalyzes the conversion of 3-deoxy-D-arabino-heptulosonate 7-phosphate (DAHP) to dehydroquinate (DHQ).</text>
</comment>
<comment type="cofactor">
    <cofactor evidence="2">
        <name>Zn(2+)</name>
        <dbReference type="ChEBI" id="CHEBI:29105"/>
    </cofactor>
</comment>
<dbReference type="STRING" id="460384.SAMN05216313_101349"/>
<comment type="similarity">
    <text evidence="9">Belongs to the sugar phosphate cyclases superfamily. Dehydroquinate synthase family.</text>
</comment>
<comment type="cofactor">
    <cofactor evidence="1 9">
        <name>NAD(+)</name>
        <dbReference type="ChEBI" id="CHEBI:57540"/>
    </cofactor>
</comment>
<keyword evidence="9" id="KW-0028">Amino-acid biosynthesis</keyword>
<dbReference type="GO" id="GO:0009073">
    <property type="term" value="P:aromatic amino acid family biosynthetic process"/>
    <property type="evidence" value="ECO:0007669"/>
    <property type="project" value="UniProtKB-KW"/>
</dbReference>
<keyword evidence="5 9" id="KW-0862">Zinc</keyword>
<proteinExistence type="inferred from homology"/>
<accession>A0A1I0B4R0</accession>
<keyword evidence="3 9" id="KW-0479">Metal-binding</keyword>
<evidence type="ECO:0000256" key="1">
    <source>
        <dbReference type="ARBA" id="ARBA00001911"/>
    </source>
</evidence>
<dbReference type="Pfam" id="PF24621">
    <property type="entry name" value="DHQS_C"/>
    <property type="match status" value="1"/>
</dbReference>
<feature type="binding site" evidence="9">
    <location>
        <begin position="132"/>
        <end position="133"/>
    </location>
    <ligand>
        <name>NAD(+)</name>
        <dbReference type="ChEBI" id="CHEBI:57540"/>
    </ligand>
</feature>
<dbReference type="PANTHER" id="PTHR43622:SF1">
    <property type="entry name" value="3-DEHYDROQUINATE SYNTHASE"/>
    <property type="match status" value="1"/>
</dbReference>
<protein>
    <recommendedName>
        <fullName evidence="9 10">3-dehydroquinate synthase</fullName>
        <shortName evidence="9">DHQS</shortName>
        <ecNumber evidence="9 10">4.2.3.4</ecNumber>
    </recommendedName>
</protein>
<dbReference type="InterPro" id="IPR056179">
    <property type="entry name" value="DHQS_C"/>
</dbReference>
<dbReference type="PIRSF" id="PIRSF001455">
    <property type="entry name" value="DHQ_synth"/>
    <property type="match status" value="1"/>
</dbReference>
<dbReference type="InterPro" id="IPR030963">
    <property type="entry name" value="DHQ_synth_fam"/>
</dbReference>
<dbReference type="HAMAP" id="MF_00110">
    <property type="entry name" value="DHQ_synthase"/>
    <property type="match status" value="1"/>
</dbReference>
<keyword evidence="8 9" id="KW-0170">Cobalt</keyword>
<evidence type="ECO:0000256" key="2">
    <source>
        <dbReference type="ARBA" id="ARBA00001947"/>
    </source>
</evidence>
<organism evidence="13 14">
    <name type="scientific">Enterocloster lavalensis</name>
    <dbReference type="NCBI Taxonomy" id="460384"/>
    <lineage>
        <taxon>Bacteria</taxon>
        <taxon>Bacillati</taxon>
        <taxon>Bacillota</taxon>
        <taxon>Clostridia</taxon>
        <taxon>Lachnospirales</taxon>
        <taxon>Lachnospiraceae</taxon>
        <taxon>Enterocloster</taxon>
    </lineage>
</organism>
<dbReference type="Gene3D" id="3.40.50.1970">
    <property type="match status" value="1"/>
</dbReference>
<sequence>MTQRLTVHRDGEAIYDIVMEPDFNGLGPEVEKLGLSERKICLVTDSNVAALYLDEVATILSKCCKTVLTFVFPAGEEHKNLDTVRSLYEHLILNHFDRKDLMAALGGGVVGDLCGFAAATYLRGVDFIQIPTTLLSQVDSSVGGKTGVDFDAYKNMVGAFHMPRLVYTNLATLKTLDGEQFSSGMGEVIKHGLIKNREYYGWLKENRDRILARDPSVCEEMVLESNRIKRDVVEQDPTEQGERALLNFGHTLGHAVEKLKDFSMFHGHCVGVGCVAAAKISARRGLISEEEVRDIRDTMLQFSIPVAVDGLETGEVIRATLNDKKMDAGVVKFVLLNEIGKAYVDRTVTEAEMKAGLEYIMETKE</sequence>
<evidence type="ECO:0000256" key="7">
    <source>
        <dbReference type="ARBA" id="ARBA00023239"/>
    </source>
</evidence>
<evidence type="ECO:0000259" key="12">
    <source>
        <dbReference type="Pfam" id="PF24621"/>
    </source>
</evidence>
<dbReference type="PANTHER" id="PTHR43622">
    <property type="entry name" value="3-DEHYDROQUINATE SYNTHASE"/>
    <property type="match status" value="1"/>
</dbReference>
<comment type="caution">
    <text evidence="9">Lacks conserved residue(s) required for the propagation of feature annotation.</text>
</comment>
<evidence type="ECO:0000259" key="11">
    <source>
        <dbReference type="Pfam" id="PF01761"/>
    </source>
</evidence>
<dbReference type="GO" id="GO:0009423">
    <property type="term" value="P:chorismate biosynthetic process"/>
    <property type="evidence" value="ECO:0007669"/>
    <property type="project" value="UniProtKB-UniRule"/>
</dbReference>
<evidence type="ECO:0000313" key="14">
    <source>
        <dbReference type="Proteomes" id="UP000198508"/>
    </source>
</evidence>
<feature type="binding site" evidence="9">
    <location>
        <position position="266"/>
    </location>
    <ligand>
        <name>Zn(2+)</name>
        <dbReference type="ChEBI" id="CHEBI:29105"/>
    </ligand>
</feature>
<dbReference type="EC" id="4.2.3.4" evidence="9 10"/>
<dbReference type="GO" id="GO:0000166">
    <property type="term" value="F:nucleotide binding"/>
    <property type="evidence" value="ECO:0007669"/>
    <property type="project" value="UniProtKB-KW"/>
</dbReference>
<dbReference type="GO" id="GO:0003856">
    <property type="term" value="F:3-dehydroquinate synthase activity"/>
    <property type="evidence" value="ECO:0007669"/>
    <property type="project" value="UniProtKB-UniRule"/>
</dbReference>
<evidence type="ECO:0000256" key="8">
    <source>
        <dbReference type="ARBA" id="ARBA00023285"/>
    </source>
</evidence>
<dbReference type="GO" id="GO:0046872">
    <property type="term" value="F:metal ion binding"/>
    <property type="evidence" value="ECO:0007669"/>
    <property type="project" value="UniProtKB-KW"/>
</dbReference>
<feature type="domain" description="3-dehydroquinate synthase C-terminal" evidence="12">
    <location>
        <begin position="184"/>
        <end position="326"/>
    </location>
</feature>
<feature type="binding site" evidence="9">
    <location>
        <position position="187"/>
    </location>
    <ligand>
        <name>Zn(2+)</name>
        <dbReference type="ChEBI" id="CHEBI:29105"/>
    </ligand>
</feature>
<keyword evidence="7 9" id="KW-0456">Lyase</keyword>
<keyword evidence="9" id="KW-0963">Cytoplasm</keyword>
<gene>
    <name evidence="9" type="primary">aroB</name>
    <name evidence="13" type="ORF">SAMN05216313_101349</name>
</gene>
<dbReference type="EMBL" id="FOIM01000001">
    <property type="protein sequence ID" value="SET01712.1"/>
    <property type="molecule type" value="Genomic_DNA"/>
</dbReference>
<dbReference type="InterPro" id="IPR050071">
    <property type="entry name" value="Dehydroquinate_synthase"/>
</dbReference>
<dbReference type="UniPathway" id="UPA00053">
    <property type="reaction ID" value="UER00085"/>
</dbReference>
<dbReference type="GeneID" id="93280044"/>
<dbReference type="InterPro" id="IPR030960">
    <property type="entry name" value="DHQS/DOIS_N"/>
</dbReference>
<dbReference type="Proteomes" id="UP000198508">
    <property type="component" value="Unassembled WGS sequence"/>
</dbReference>
<dbReference type="GO" id="GO:0005737">
    <property type="term" value="C:cytoplasm"/>
    <property type="evidence" value="ECO:0007669"/>
    <property type="project" value="UniProtKB-SubCell"/>
</dbReference>
<reference evidence="14" key="1">
    <citation type="submission" date="2016-10" db="EMBL/GenBank/DDBJ databases">
        <authorList>
            <person name="Varghese N."/>
            <person name="Submissions S."/>
        </authorList>
    </citation>
    <scope>NUCLEOTIDE SEQUENCE [LARGE SCALE GENOMIC DNA]</scope>
    <source>
        <strain evidence="14">NLAE-zl-G277</strain>
    </source>
</reference>
<dbReference type="Pfam" id="PF01761">
    <property type="entry name" value="DHQ_synthase"/>
    <property type="match status" value="1"/>
</dbReference>
<comment type="subcellular location">
    <subcellularLocation>
        <location evidence="9">Cytoplasm</location>
    </subcellularLocation>
</comment>
<feature type="binding site" evidence="9">
    <location>
        <position position="154"/>
    </location>
    <ligand>
        <name>NAD(+)</name>
        <dbReference type="ChEBI" id="CHEBI:57540"/>
    </ligand>
</feature>
<dbReference type="SUPFAM" id="SSF56796">
    <property type="entry name" value="Dehydroquinate synthase-like"/>
    <property type="match status" value="1"/>
</dbReference>
<dbReference type="NCBIfam" id="TIGR01357">
    <property type="entry name" value="aroB"/>
    <property type="match status" value="1"/>
</dbReference>